<protein>
    <submittedName>
        <fullName evidence="1">Uncharacterized protein</fullName>
    </submittedName>
</protein>
<name>A0A7X6BF10_9SPHN</name>
<evidence type="ECO:0000313" key="2">
    <source>
        <dbReference type="Proteomes" id="UP000531251"/>
    </source>
</evidence>
<keyword evidence="2" id="KW-1185">Reference proteome</keyword>
<comment type="caution">
    <text evidence="1">The sequence shown here is derived from an EMBL/GenBank/DDBJ whole genome shotgun (WGS) entry which is preliminary data.</text>
</comment>
<dbReference type="Proteomes" id="UP000531251">
    <property type="component" value="Unassembled WGS sequence"/>
</dbReference>
<evidence type="ECO:0000313" key="1">
    <source>
        <dbReference type="EMBL" id="NJB99900.1"/>
    </source>
</evidence>
<accession>A0A7X6BF10</accession>
<reference evidence="1 2" key="1">
    <citation type="submission" date="2020-03" db="EMBL/GenBank/DDBJ databases">
        <title>Genomic Encyclopedia of Type Strains, Phase IV (KMG-IV): sequencing the most valuable type-strain genomes for metagenomic binning, comparative biology and taxonomic classification.</title>
        <authorList>
            <person name="Goeker M."/>
        </authorList>
    </citation>
    <scope>NUCLEOTIDE SEQUENCE [LARGE SCALE GENOMIC DNA]</scope>
    <source>
        <strain evidence="1 2">DSM 7225</strain>
    </source>
</reference>
<dbReference type="RefSeq" id="WP_167713165.1">
    <property type="nucleotide sequence ID" value="NZ_BAAADY010000034.1"/>
</dbReference>
<sequence>MADPQAQDIASRLQPAARTAIRFAIRRDGKLYVNTLAPVPANLIAHQVWGRGDELNELGEAVYEAVKEAADVLASAAR</sequence>
<dbReference type="AlphaFoldDB" id="A0A7X6BF10"/>
<proteinExistence type="predicted"/>
<dbReference type="EMBL" id="JAATJB010000023">
    <property type="protein sequence ID" value="NJB99900.1"/>
    <property type="molecule type" value="Genomic_DNA"/>
</dbReference>
<gene>
    <name evidence="1" type="ORF">GGR89_004246</name>
</gene>
<organism evidence="1 2">
    <name type="scientific">Sphingomonas trueperi</name>
    <dbReference type="NCBI Taxonomy" id="53317"/>
    <lineage>
        <taxon>Bacteria</taxon>
        <taxon>Pseudomonadati</taxon>
        <taxon>Pseudomonadota</taxon>
        <taxon>Alphaproteobacteria</taxon>
        <taxon>Sphingomonadales</taxon>
        <taxon>Sphingomonadaceae</taxon>
        <taxon>Sphingomonas</taxon>
    </lineage>
</organism>